<comment type="catalytic activity">
    <reaction evidence="8">
        <text>2-oxoglutarate + O2 + 2 H(+) = ethene + 3 CO2 + H2O</text>
        <dbReference type="Rhea" id="RHEA:31523"/>
        <dbReference type="ChEBI" id="CHEBI:15377"/>
        <dbReference type="ChEBI" id="CHEBI:15378"/>
        <dbReference type="ChEBI" id="CHEBI:15379"/>
        <dbReference type="ChEBI" id="CHEBI:16526"/>
        <dbReference type="ChEBI" id="CHEBI:16810"/>
        <dbReference type="ChEBI" id="CHEBI:18153"/>
        <dbReference type="EC" id="1.13.12.19"/>
    </reaction>
</comment>
<evidence type="ECO:0000313" key="13">
    <source>
        <dbReference type="Proteomes" id="UP000238823"/>
    </source>
</evidence>
<dbReference type="Proteomes" id="UP000238823">
    <property type="component" value="Unassembled WGS sequence"/>
</dbReference>
<dbReference type="GO" id="GO:0102276">
    <property type="term" value="F:2-oxoglutarate oxygenase/decarboxylase (ethylene-forming) activity"/>
    <property type="evidence" value="ECO:0007669"/>
    <property type="project" value="UniProtKB-EC"/>
</dbReference>
<dbReference type="PANTHER" id="PTHR47990">
    <property type="entry name" value="2-OXOGLUTARATE (2OG) AND FE(II)-DEPENDENT OXYGENASE SUPERFAMILY PROTEIN-RELATED"/>
    <property type="match status" value="1"/>
</dbReference>
<dbReference type="SUPFAM" id="SSF51197">
    <property type="entry name" value="Clavaminate synthase-like"/>
    <property type="match status" value="2"/>
</dbReference>
<protein>
    <recommendedName>
        <fullName evidence="4">2-oxoglutarate-dependent ethylene/succinate-forming enzyme</fullName>
        <ecNumber evidence="3">1.13.12.19</ecNumber>
        <ecNumber evidence="2">1.14.20.7</ecNumber>
    </recommendedName>
    <alternativeName>
        <fullName evidence="6">2-oxoglutarate dioxygenase (ethylene-forming)</fullName>
    </alternativeName>
    <alternativeName>
        <fullName evidence="7">2-oxoglutarate/L-arginine monooxygenase/decarboxylase (succinate-forming)</fullName>
    </alternativeName>
</protein>
<comment type="pathway">
    <text evidence="1">Alkene biosynthesis; ethylene biosynthesis via 2-oxoglutarate.</text>
</comment>
<accession>A0A2S9Y5Q8</accession>
<evidence type="ECO:0000256" key="9">
    <source>
        <dbReference type="ARBA" id="ARBA00049359"/>
    </source>
</evidence>
<evidence type="ECO:0000256" key="2">
    <source>
        <dbReference type="ARBA" id="ARBA00012293"/>
    </source>
</evidence>
<comment type="catalytic activity">
    <reaction evidence="9">
        <text>L-arginine + 2-oxoglutarate + O2 = guanidine + L-glutamate 5-semialdehyde + succinate + CO2</text>
        <dbReference type="Rhea" id="RHEA:31535"/>
        <dbReference type="ChEBI" id="CHEBI:15379"/>
        <dbReference type="ChEBI" id="CHEBI:16526"/>
        <dbReference type="ChEBI" id="CHEBI:16810"/>
        <dbReference type="ChEBI" id="CHEBI:30031"/>
        <dbReference type="ChEBI" id="CHEBI:30087"/>
        <dbReference type="ChEBI" id="CHEBI:32682"/>
        <dbReference type="ChEBI" id="CHEBI:58066"/>
        <dbReference type="EC" id="1.14.20.7"/>
    </reaction>
</comment>
<dbReference type="EMBL" id="PVNL01000118">
    <property type="protein sequence ID" value="PRQ00447.1"/>
    <property type="molecule type" value="Genomic_DNA"/>
</dbReference>
<dbReference type="GO" id="GO:0009693">
    <property type="term" value="P:ethylene biosynthetic process"/>
    <property type="evidence" value="ECO:0007669"/>
    <property type="project" value="UniProtKB-KW"/>
</dbReference>
<evidence type="ECO:0000256" key="4">
    <source>
        <dbReference type="ARBA" id="ARBA00019045"/>
    </source>
</evidence>
<evidence type="ECO:0000256" key="3">
    <source>
        <dbReference type="ARBA" id="ARBA00012531"/>
    </source>
</evidence>
<evidence type="ECO:0000313" key="12">
    <source>
        <dbReference type="EMBL" id="PRQ00447.1"/>
    </source>
</evidence>
<gene>
    <name evidence="12" type="primary">cefE</name>
    <name evidence="12" type="ORF">ENSA7_59410</name>
</gene>
<dbReference type="EC" id="1.14.20.7" evidence="2"/>
<evidence type="ECO:0000259" key="11">
    <source>
        <dbReference type="PROSITE" id="PS51471"/>
    </source>
</evidence>
<sequence length="632" mass="70459">MKTTQSISIAEFLAAAPDEQRELAARAAALYEQQRYLVIVDHGIPDELFTRVPEIAAPFFAAPLERKLEHLARTGLGYLPSPDSLDLPVANNPNSPHEQFILHLDPSKNPWPTEPADFRAVVSAYNRKAEQLCRLLARIMALGVGIPVERVTESDDAPNISFLKFINWATPAPDTRVGEYRLAPHFDNAAVSLLKNPASANGLQVRRGNEWVEAWAPPEALVALFGEQLANWTEGRVSPSWHQIVEHQADYDGPRSRLSSCYFYNPEPMLESVELYLAGRVKYCQACDAALRGESIDRQTWTRRFRWSSASAARNTAPTSSATQKPMSRQPAISLAPLFDGDDRQKKRLADELLRIYEAQRYVCVRDHGMSEGLAKETELVAHRYFLTPLEHKLEQLARTGLGYLPSPVLLGMPASKVSRNEVFLAHRDPARNPWPSQPAAFEATVAAYNLQAEALSHVLLRAFAIALGRPEHHFSEQVNASASFLKLFRFPRPAPDDSAGEYRLAGHHDYSAVSIIRCAEAPNGLQTLSASNEWLDVYPDPDSVVVFAGEQMTRWTDGRVPPSWHRVENPSPDHAGDGSRTSTCYFFNPECMAGDVEGYFDGRAEFAKACADHLSGRAVERNDWESPARRI</sequence>
<keyword evidence="5" id="KW-0266">Ethylene biosynthesis</keyword>
<keyword evidence="12" id="KW-0560">Oxidoreductase</keyword>
<dbReference type="Gene3D" id="2.60.120.330">
    <property type="entry name" value="B-lactam Antibiotic, Isopenicillin N Synthase, Chain"/>
    <property type="match status" value="2"/>
</dbReference>
<dbReference type="InterPro" id="IPR044861">
    <property type="entry name" value="IPNS-like_FE2OG_OXY"/>
</dbReference>
<evidence type="ECO:0000256" key="8">
    <source>
        <dbReference type="ARBA" id="ARBA00047725"/>
    </source>
</evidence>
<proteinExistence type="predicted"/>
<feature type="domain" description="Fe2OG dioxygenase" evidence="11">
    <location>
        <begin position="159"/>
        <end position="266"/>
    </location>
</feature>
<reference evidence="12 13" key="1">
    <citation type="submission" date="2018-03" db="EMBL/GenBank/DDBJ databases">
        <title>Draft Genome Sequences of the Obligatory Marine Myxobacteria Enhygromyxa salina SWB007.</title>
        <authorList>
            <person name="Poehlein A."/>
            <person name="Moghaddam J.A."/>
            <person name="Harms H."/>
            <person name="Alanjari M."/>
            <person name="Koenig G.M."/>
            <person name="Daniel R."/>
            <person name="Schaeberle T.F."/>
        </authorList>
    </citation>
    <scope>NUCLEOTIDE SEQUENCE [LARGE SCALE GENOMIC DNA]</scope>
    <source>
        <strain evidence="12 13">SWB007</strain>
    </source>
</reference>
<evidence type="ECO:0000256" key="5">
    <source>
        <dbReference type="ARBA" id="ARBA00022666"/>
    </source>
</evidence>
<evidence type="ECO:0000256" key="1">
    <source>
        <dbReference type="ARBA" id="ARBA00004767"/>
    </source>
</evidence>
<dbReference type="Pfam" id="PF03171">
    <property type="entry name" value="2OG-FeII_Oxy"/>
    <property type="match status" value="2"/>
</dbReference>
<organism evidence="12 13">
    <name type="scientific">Enhygromyxa salina</name>
    <dbReference type="NCBI Taxonomy" id="215803"/>
    <lineage>
        <taxon>Bacteria</taxon>
        <taxon>Pseudomonadati</taxon>
        <taxon>Myxococcota</taxon>
        <taxon>Polyangia</taxon>
        <taxon>Nannocystales</taxon>
        <taxon>Nannocystaceae</taxon>
        <taxon>Enhygromyxa</taxon>
    </lineage>
</organism>
<evidence type="ECO:0000256" key="10">
    <source>
        <dbReference type="SAM" id="MobiDB-lite"/>
    </source>
</evidence>
<evidence type="ECO:0000256" key="6">
    <source>
        <dbReference type="ARBA" id="ARBA00031011"/>
    </source>
</evidence>
<dbReference type="PROSITE" id="PS51471">
    <property type="entry name" value="FE2OG_OXY"/>
    <property type="match status" value="2"/>
</dbReference>
<dbReference type="InterPro" id="IPR050231">
    <property type="entry name" value="Iron_ascorbate_oxido_reductase"/>
</dbReference>
<dbReference type="EC" id="1.13.12.19" evidence="3"/>
<dbReference type="RefSeq" id="WP_106092802.1">
    <property type="nucleotide sequence ID" value="NZ_PVNL01000118.1"/>
</dbReference>
<feature type="domain" description="Fe2OG dioxygenase" evidence="11">
    <location>
        <begin position="482"/>
        <end position="590"/>
    </location>
</feature>
<feature type="region of interest" description="Disordered" evidence="10">
    <location>
        <begin position="560"/>
        <end position="579"/>
    </location>
</feature>
<comment type="caution">
    <text evidence="12">The sequence shown here is derived from an EMBL/GenBank/DDBJ whole genome shotgun (WGS) entry which is preliminary data.</text>
</comment>
<name>A0A2S9Y5Q8_9BACT</name>
<dbReference type="InterPro" id="IPR027443">
    <property type="entry name" value="IPNS-like_sf"/>
</dbReference>
<dbReference type="AlphaFoldDB" id="A0A2S9Y5Q8"/>
<dbReference type="OrthoDB" id="21825at2"/>
<evidence type="ECO:0000256" key="7">
    <source>
        <dbReference type="ARBA" id="ARBA00031282"/>
    </source>
</evidence>
<dbReference type="InterPro" id="IPR005123">
    <property type="entry name" value="Oxoglu/Fe-dep_dioxygenase_dom"/>
</dbReference>